<dbReference type="EMBL" id="JBICBT010000417">
    <property type="protein sequence ID" value="KAL3114393.1"/>
    <property type="molecule type" value="Genomic_DNA"/>
</dbReference>
<protein>
    <submittedName>
        <fullName evidence="2">Uncharacterized protein</fullName>
    </submittedName>
</protein>
<keyword evidence="1" id="KW-0812">Transmembrane</keyword>
<evidence type="ECO:0000313" key="2">
    <source>
        <dbReference type="EMBL" id="KAL3114393.1"/>
    </source>
</evidence>
<keyword evidence="1" id="KW-0472">Membrane</keyword>
<evidence type="ECO:0000256" key="1">
    <source>
        <dbReference type="SAM" id="Phobius"/>
    </source>
</evidence>
<evidence type="ECO:0000313" key="3">
    <source>
        <dbReference type="Proteomes" id="UP001620626"/>
    </source>
</evidence>
<keyword evidence="1" id="KW-1133">Transmembrane helix</keyword>
<sequence>MSITLTKERKCMPTDKFCFQMDCMTERGHKTVRRCDENRNNKDKKSCEQVPLPPGFSSCKAFCCSEDLCNNVPNYLLSSLGIRSAIFSPLLIGIFSAFAFWF</sequence>
<dbReference type="AlphaFoldDB" id="A0ABD2LGP6"/>
<dbReference type="Proteomes" id="UP001620626">
    <property type="component" value="Unassembled WGS sequence"/>
</dbReference>
<feature type="transmembrane region" description="Helical" evidence="1">
    <location>
        <begin position="80"/>
        <end position="101"/>
    </location>
</feature>
<proteinExistence type="predicted"/>
<accession>A0ABD2LGP6</accession>
<reference evidence="2 3" key="1">
    <citation type="submission" date="2024-10" db="EMBL/GenBank/DDBJ databases">
        <authorList>
            <person name="Kim D."/>
        </authorList>
    </citation>
    <scope>NUCLEOTIDE SEQUENCE [LARGE SCALE GENOMIC DNA]</scope>
    <source>
        <strain evidence="2">BH-2024</strain>
    </source>
</reference>
<keyword evidence="3" id="KW-1185">Reference proteome</keyword>
<name>A0ABD2LGP6_9BILA</name>
<organism evidence="2 3">
    <name type="scientific">Heterodera trifolii</name>
    <dbReference type="NCBI Taxonomy" id="157864"/>
    <lineage>
        <taxon>Eukaryota</taxon>
        <taxon>Metazoa</taxon>
        <taxon>Ecdysozoa</taxon>
        <taxon>Nematoda</taxon>
        <taxon>Chromadorea</taxon>
        <taxon>Rhabditida</taxon>
        <taxon>Tylenchina</taxon>
        <taxon>Tylenchomorpha</taxon>
        <taxon>Tylenchoidea</taxon>
        <taxon>Heteroderidae</taxon>
        <taxon>Heteroderinae</taxon>
        <taxon>Heterodera</taxon>
    </lineage>
</organism>
<gene>
    <name evidence="2" type="ORF">niasHT_017257</name>
</gene>
<comment type="caution">
    <text evidence="2">The sequence shown here is derived from an EMBL/GenBank/DDBJ whole genome shotgun (WGS) entry which is preliminary data.</text>
</comment>